<gene>
    <name evidence="1" type="ORF">O6H91_15G076400</name>
</gene>
<dbReference type="Proteomes" id="UP001162992">
    <property type="component" value="Chromosome 15"/>
</dbReference>
<accession>A0ACC2BJW0</accession>
<reference evidence="2" key="1">
    <citation type="journal article" date="2024" name="Proc. Natl. Acad. Sci. U.S.A.">
        <title>Extraordinary preservation of gene collinearity over three hundred million years revealed in homosporous lycophytes.</title>
        <authorList>
            <person name="Li C."/>
            <person name="Wickell D."/>
            <person name="Kuo L.Y."/>
            <person name="Chen X."/>
            <person name="Nie B."/>
            <person name="Liao X."/>
            <person name="Peng D."/>
            <person name="Ji J."/>
            <person name="Jenkins J."/>
            <person name="Williams M."/>
            <person name="Shu S."/>
            <person name="Plott C."/>
            <person name="Barry K."/>
            <person name="Rajasekar S."/>
            <person name="Grimwood J."/>
            <person name="Han X."/>
            <person name="Sun S."/>
            <person name="Hou Z."/>
            <person name="He W."/>
            <person name="Dai G."/>
            <person name="Sun C."/>
            <person name="Schmutz J."/>
            <person name="Leebens-Mack J.H."/>
            <person name="Li F.W."/>
            <person name="Wang L."/>
        </authorList>
    </citation>
    <scope>NUCLEOTIDE SEQUENCE [LARGE SCALE GENOMIC DNA]</scope>
    <source>
        <strain evidence="2">cv. PW_Plant_1</strain>
    </source>
</reference>
<protein>
    <submittedName>
        <fullName evidence="1">Uncharacterized protein</fullName>
    </submittedName>
</protein>
<dbReference type="EMBL" id="CM055106">
    <property type="protein sequence ID" value="KAJ7530046.1"/>
    <property type="molecule type" value="Genomic_DNA"/>
</dbReference>
<sequence>MTLLFSGNSNFSGVRVSNVPFARRPSLQFCPKARLIPMFAGRPSFTFCPKLPPSNLPIFAQRPAFTFCLKLLPSRFVRRPPIPFCSSHTPADPPPTPFRRHPLACRPPCLLILTKSLHNTTFHRVFHSKFCQVLTSF</sequence>
<proteinExistence type="predicted"/>
<name>A0ACC2BJW0_DIPCM</name>
<keyword evidence="2" id="KW-1185">Reference proteome</keyword>
<comment type="caution">
    <text evidence="1">The sequence shown here is derived from an EMBL/GenBank/DDBJ whole genome shotgun (WGS) entry which is preliminary data.</text>
</comment>
<evidence type="ECO:0000313" key="1">
    <source>
        <dbReference type="EMBL" id="KAJ7530046.1"/>
    </source>
</evidence>
<evidence type="ECO:0000313" key="2">
    <source>
        <dbReference type="Proteomes" id="UP001162992"/>
    </source>
</evidence>
<organism evidence="1 2">
    <name type="scientific">Diphasiastrum complanatum</name>
    <name type="common">Issler's clubmoss</name>
    <name type="synonym">Lycopodium complanatum</name>
    <dbReference type="NCBI Taxonomy" id="34168"/>
    <lineage>
        <taxon>Eukaryota</taxon>
        <taxon>Viridiplantae</taxon>
        <taxon>Streptophyta</taxon>
        <taxon>Embryophyta</taxon>
        <taxon>Tracheophyta</taxon>
        <taxon>Lycopodiopsida</taxon>
        <taxon>Lycopodiales</taxon>
        <taxon>Lycopodiaceae</taxon>
        <taxon>Lycopodioideae</taxon>
        <taxon>Diphasiastrum</taxon>
    </lineage>
</organism>